<feature type="compositionally biased region" description="Polar residues" evidence="1">
    <location>
        <begin position="38"/>
        <end position="47"/>
    </location>
</feature>
<evidence type="ECO:0000313" key="3">
    <source>
        <dbReference type="Proteomes" id="UP000005239"/>
    </source>
</evidence>
<dbReference type="EnsemblMetazoa" id="PPA11078.1">
    <property type="protein sequence ID" value="PPA11078.1"/>
    <property type="gene ID" value="WBGene00100632"/>
</dbReference>
<reference evidence="2" key="2">
    <citation type="submission" date="2022-06" db="UniProtKB">
        <authorList>
            <consortium name="EnsemblMetazoa"/>
        </authorList>
    </citation>
    <scope>IDENTIFICATION</scope>
    <source>
        <strain evidence="2">PS312</strain>
    </source>
</reference>
<feature type="compositionally biased region" description="Low complexity" evidence="1">
    <location>
        <begin position="1"/>
        <end position="16"/>
    </location>
</feature>
<proteinExistence type="predicted"/>
<feature type="region of interest" description="Disordered" evidence="1">
    <location>
        <begin position="1"/>
        <end position="147"/>
    </location>
</feature>
<feature type="compositionally biased region" description="Basic and acidic residues" evidence="1">
    <location>
        <begin position="113"/>
        <end position="135"/>
    </location>
</feature>
<feature type="compositionally biased region" description="Basic and acidic residues" evidence="1">
    <location>
        <begin position="17"/>
        <end position="36"/>
    </location>
</feature>
<feature type="compositionally biased region" description="Basic and acidic residues" evidence="1">
    <location>
        <begin position="81"/>
        <end position="100"/>
    </location>
</feature>
<protein>
    <submittedName>
        <fullName evidence="2">Uncharacterized protein</fullName>
    </submittedName>
</protein>
<feature type="compositionally biased region" description="Basic and acidic residues" evidence="1">
    <location>
        <begin position="49"/>
        <end position="68"/>
    </location>
</feature>
<keyword evidence="3" id="KW-1185">Reference proteome</keyword>
<feature type="compositionally biased region" description="Polar residues" evidence="1">
    <location>
        <begin position="102"/>
        <end position="111"/>
    </location>
</feature>
<accession>A0A2A6BLC1</accession>
<organism evidence="2 3">
    <name type="scientific">Pristionchus pacificus</name>
    <name type="common">Parasitic nematode worm</name>
    <dbReference type="NCBI Taxonomy" id="54126"/>
    <lineage>
        <taxon>Eukaryota</taxon>
        <taxon>Metazoa</taxon>
        <taxon>Ecdysozoa</taxon>
        <taxon>Nematoda</taxon>
        <taxon>Chromadorea</taxon>
        <taxon>Rhabditida</taxon>
        <taxon>Rhabditina</taxon>
        <taxon>Diplogasteromorpha</taxon>
        <taxon>Diplogasteroidea</taxon>
        <taxon>Neodiplogasteridae</taxon>
        <taxon>Pristionchus</taxon>
    </lineage>
</organism>
<dbReference type="Proteomes" id="UP000005239">
    <property type="component" value="Unassembled WGS sequence"/>
</dbReference>
<evidence type="ECO:0000256" key="1">
    <source>
        <dbReference type="SAM" id="MobiDB-lite"/>
    </source>
</evidence>
<reference evidence="3" key="1">
    <citation type="journal article" date="2008" name="Nat. Genet.">
        <title>The Pristionchus pacificus genome provides a unique perspective on nematode lifestyle and parasitism.</title>
        <authorList>
            <person name="Dieterich C."/>
            <person name="Clifton S.W."/>
            <person name="Schuster L.N."/>
            <person name="Chinwalla A."/>
            <person name="Delehaunty K."/>
            <person name="Dinkelacker I."/>
            <person name="Fulton L."/>
            <person name="Fulton R."/>
            <person name="Godfrey J."/>
            <person name="Minx P."/>
            <person name="Mitreva M."/>
            <person name="Roeseler W."/>
            <person name="Tian H."/>
            <person name="Witte H."/>
            <person name="Yang S.P."/>
            <person name="Wilson R.K."/>
            <person name="Sommer R.J."/>
        </authorList>
    </citation>
    <scope>NUCLEOTIDE SEQUENCE [LARGE SCALE GENOMIC DNA]</scope>
    <source>
        <strain evidence="3">PS312</strain>
    </source>
</reference>
<feature type="compositionally biased region" description="Polar residues" evidence="1">
    <location>
        <begin position="70"/>
        <end position="79"/>
    </location>
</feature>
<evidence type="ECO:0000313" key="2">
    <source>
        <dbReference type="EnsemblMetazoa" id="PPA11078.1"/>
    </source>
</evidence>
<accession>A0A8R1U850</accession>
<gene>
    <name evidence="2" type="primary">WBGene00100632</name>
</gene>
<sequence>QERPRMNSNSSSQSNYRRSDGSGERRGSRGVLEARPRINSNSSSQGNYRRRDGSGERRGSRGVLEARPRINSNSSSQGNYRRRDGSGERRGSRGVLEARPRINSNSSSQGNYRRRDGSGERRGSRGEPRGSRADEQTTAAAGDSGDVPVRIPILWTKDDELRYGSSKTPDHQSPMRRLSVCDQKDVEEEKGIEVKNLSSFSPFLGQLSPFSTPQLNIGYQLMFLPHPLVANHSNIALLPLLFPSSFPFPHPF</sequence>
<name>A0A2A6BLC1_PRIPA</name>
<dbReference type="AlphaFoldDB" id="A0A2A6BLC1"/>